<organism evidence="2 3">
    <name type="scientific">Elysia marginata</name>
    <dbReference type="NCBI Taxonomy" id="1093978"/>
    <lineage>
        <taxon>Eukaryota</taxon>
        <taxon>Metazoa</taxon>
        <taxon>Spiralia</taxon>
        <taxon>Lophotrochozoa</taxon>
        <taxon>Mollusca</taxon>
        <taxon>Gastropoda</taxon>
        <taxon>Heterobranchia</taxon>
        <taxon>Euthyneura</taxon>
        <taxon>Panpulmonata</taxon>
        <taxon>Sacoglossa</taxon>
        <taxon>Placobranchoidea</taxon>
        <taxon>Plakobranchidae</taxon>
        <taxon>Elysia</taxon>
    </lineage>
</organism>
<accession>A0AAV4IVA8</accession>
<dbReference type="Proteomes" id="UP000762676">
    <property type="component" value="Unassembled WGS sequence"/>
</dbReference>
<feature type="compositionally biased region" description="Low complexity" evidence="1">
    <location>
        <begin position="167"/>
        <end position="183"/>
    </location>
</feature>
<feature type="compositionally biased region" description="Basic residues" evidence="1">
    <location>
        <begin position="102"/>
        <end position="114"/>
    </location>
</feature>
<feature type="region of interest" description="Disordered" evidence="1">
    <location>
        <begin position="57"/>
        <end position="187"/>
    </location>
</feature>
<gene>
    <name evidence="2" type="ORF">ElyMa_004865200</name>
</gene>
<evidence type="ECO:0000256" key="1">
    <source>
        <dbReference type="SAM" id="MobiDB-lite"/>
    </source>
</evidence>
<feature type="compositionally biased region" description="Acidic residues" evidence="1">
    <location>
        <begin position="59"/>
        <end position="69"/>
    </location>
</feature>
<dbReference type="AlphaFoldDB" id="A0AAV4IVA8"/>
<name>A0AAV4IVA8_9GAST</name>
<keyword evidence="3" id="KW-1185">Reference proteome</keyword>
<dbReference type="EMBL" id="BMAT01009729">
    <property type="protein sequence ID" value="GFS12672.1"/>
    <property type="molecule type" value="Genomic_DNA"/>
</dbReference>
<evidence type="ECO:0000313" key="2">
    <source>
        <dbReference type="EMBL" id="GFS12672.1"/>
    </source>
</evidence>
<comment type="caution">
    <text evidence="2">The sequence shown here is derived from an EMBL/GenBank/DDBJ whole genome shotgun (WGS) entry which is preliminary data.</text>
</comment>
<sequence>MAICSSYRLRLSIKVCHHPVCTEDNGDLPLLLCRQCESDIHRRPEYSGHLVLDINQRQEEEDGDSDSEDSSSQHITEDQVDGLFVKHNPKIRNKSPSDLERKLKRKKALKKKGSKNGSLEAALAQIADPEGTGLMDVEGYDSSSVQERRDSGLGDFTSGVLAPDLDSPGADPGSSATSGGSAANQRVPVRRQSRIAINSSHFTLKFGGGDGQREDLEVVAAVHNRPTTLREAIESVLESRNLDINNVNVFIEKSRTPLPINSDTVFLAGNTLEIKGEHHKDKVYVVLLVVKLGS</sequence>
<reference evidence="2 3" key="1">
    <citation type="journal article" date="2021" name="Elife">
        <title>Chloroplast acquisition without the gene transfer in kleptoplastic sea slugs, Plakobranchus ocellatus.</title>
        <authorList>
            <person name="Maeda T."/>
            <person name="Takahashi S."/>
            <person name="Yoshida T."/>
            <person name="Shimamura S."/>
            <person name="Takaki Y."/>
            <person name="Nagai Y."/>
            <person name="Toyoda A."/>
            <person name="Suzuki Y."/>
            <person name="Arimoto A."/>
            <person name="Ishii H."/>
            <person name="Satoh N."/>
            <person name="Nishiyama T."/>
            <person name="Hasebe M."/>
            <person name="Maruyama T."/>
            <person name="Minagawa J."/>
            <person name="Obokata J."/>
            <person name="Shigenobu S."/>
        </authorList>
    </citation>
    <scope>NUCLEOTIDE SEQUENCE [LARGE SCALE GENOMIC DNA]</scope>
</reference>
<dbReference type="CDD" id="cd17068">
    <property type="entry name" value="RBD_PLEKHG5"/>
    <property type="match status" value="1"/>
</dbReference>
<evidence type="ECO:0000313" key="3">
    <source>
        <dbReference type="Proteomes" id="UP000762676"/>
    </source>
</evidence>
<proteinExistence type="predicted"/>
<protein>
    <submittedName>
        <fullName evidence="2">Pleckstrin domain-containing family G member</fullName>
    </submittedName>
</protein>